<dbReference type="GO" id="GO:0004385">
    <property type="term" value="F:GMP kinase activity"/>
    <property type="evidence" value="ECO:0007669"/>
    <property type="project" value="UniProtKB-UniRule"/>
</dbReference>
<evidence type="ECO:0000256" key="2">
    <source>
        <dbReference type="ARBA" id="ARBA00012961"/>
    </source>
</evidence>
<dbReference type="SUPFAM" id="SSF52540">
    <property type="entry name" value="P-loop containing nucleoside triphosphate hydrolases"/>
    <property type="match status" value="1"/>
</dbReference>
<keyword evidence="9" id="KW-0963">Cytoplasm</keyword>
<evidence type="ECO:0000259" key="10">
    <source>
        <dbReference type="PROSITE" id="PS50052"/>
    </source>
</evidence>
<proteinExistence type="inferred from homology"/>
<dbReference type="InterPro" id="IPR017665">
    <property type="entry name" value="Guanylate_kinase"/>
</dbReference>
<keyword evidence="6 9" id="KW-0418">Kinase</keyword>
<dbReference type="HAMAP" id="MF_00328">
    <property type="entry name" value="Guanylate_kinase"/>
    <property type="match status" value="1"/>
</dbReference>
<dbReference type="CDD" id="cd00071">
    <property type="entry name" value="GMPK"/>
    <property type="match status" value="1"/>
</dbReference>
<keyword evidence="5 9" id="KW-0547">Nucleotide-binding</keyword>
<keyword evidence="4 9" id="KW-0808">Transferase</keyword>
<dbReference type="FunFam" id="3.30.63.10:FF:000002">
    <property type="entry name" value="Guanylate kinase 1"/>
    <property type="match status" value="1"/>
</dbReference>
<reference evidence="11" key="1">
    <citation type="journal article" date="2020" name="J. ISSAAS">
        <title>Lactobacilli and other gastrointestinal microbiota of Peromyscus leucopus, reservoir host for agents of Lyme disease and other zoonoses in North America.</title>
        <authorList>
            <person name="Milovic A."/>
            <person name="Bassam K."/>
            <person name="Shao H."/>
            <person name="Chatzistamou I."/>
            <person name="Tufts D.M."/>
            <person name="Diuk-Wasser M."/>
            <person name="Barbour A.G."/>
        </authorList>
    </citation>
    <scope>NUCLEOTIDE SEQUENCE</scope>
    <source>
        <strain evidence="11">LL30</strain>
    </source>
</reference>
<evidence type="ECO:0000313" key="11">
    <source>
        <dbReference type="EMBL" id="QGT50573.1"/>
    </source>
</evidence>
<gene>
    <name evidence="9 11" type="primary">gmk</name>
    <name evidence="11" type="ORF">Elusimicrob1349_0430</name>
</gene>
<dbReference type="GO" id="GO:0005524">
    <property type="term" value="F:ATP binding"/>
    <property type="evidence" value="ECO:0007669"/>
    <property type="project" value="UniProtKB-UniRule"/>
</dbReference>
<feature type="domain" description="Guanylate kinase-like" evidence="10">
    <location>
        <begin position="3"/>
        <end position="180"/>
    </location>
</feature>
<sequence>MNAFPIIVSSPSGAGKTTIVDAVLKRNKTVSRVITATTRAPRKGEKDGADYHFWTIKQFEQAIKKGQMLEWAQVHTHYYGIPKKSVDSLLKQGICPILVIDVQGARTVKNEYPEAATVFIVPPSLKELKKRILGRNDNTQDIEIRLETAKKEMQELDRYDYALLNDDLEKAVNDMAGIVAAEQCRVCRQDLKKIKNLK</sequence>
<keyword evidence="7 9" id="KW-0067">ATP-binding</keyword>
<dbReference type="PANTHER" id="PTHR23117:SF13">
    <property type="entry name" value="GUANYLATE KINASE"/>
    <property type="match status" value="1"/>
</dbReference>
<evidence type="ECO:0000256" key="1">
    <source>
        <dbReference type="ARBA" id="ARBA00005790"/>
    </source>
</evidence>
<accession>A0A650ELR2</accession>
<dbReference type="Gene3D" id="3.30.63.10">
    <property type="entry name" value="Guanylate Kinase phosphate binding domain"/>
    <property type="match status" value="1"/>
</dbReference>
<dbReference type="Pfam" id="PF00625">
    <property type="entry name" value="Guanylate_kin"/>
    <property type="match status" value="1"/>
</dbReference>
<dbReference type="GO" id="GO:0005829">
    <property type="term" value="C:cytosol"/>
    <property type="evidence" value="ECO:0007669"/>
    <property type="project" value="TreeGrafter"/>
</dbReference>
<organism evidence="11">
    <name type="scientific">uncultured Elusimicrobia bacterium</name>
    <dbReference type="NCBI Taxonomy" id="699876"/>
    <lineage>
        <taxon>Bacteria</taxon>
        <taxon>Pseudomonadati</taxon>
        <taxon>Elusimicrobiota</taxon>
        <taxon>Elusimicrobia</taxon>
        <taxon>environmental samples</taxon>
    </lineage>
</organism>
<dbReference type="InterPro" id="IPR027417">
    <property type="entry name" value="P-loop_NTPase"/>
</dbReference>
<dbReference type="AlphaFoldDB" id="A0A650ELR2"/>
<evidence type="ECO:0000256" key="9">
    <source>
        <dbReference type="HAMAP-Rule" id="MF_00328"/>
    </source>
</evidence>
<evidence type="ECO:0000256" key="8">
    <source>
        <dbReference type="ARBA" id="ARBA00030128"/>
    </source>
</evidence>
<dbReference type="InterPro" id="IPR008144">
    <property type="entry name" value="Guanylate_kin-like_dom"/>
</dbReference>
<evidence type="ECO:0000256" key="5">
    <source>
        <dbReference type="ARBA" id="ARBA00022741"/>
    </source>
</evidence>
<evidence type="ECO:0000256" key="3">
    <source>
        <dbReference type="ARBA" id="ARBA00016296"/>
    </source>
</evidence>
<dbReference type="NCBIfam" id="TIGR03263">
    <property type="entry name" value="guanyl_kin"/>
    <property type="match status" value="1"/>
</dbReference>
<protein>
    <recommendedName>
        <fullName evidence="3 9">Guanylate kinase</fullName>
        <ecNumber evidence="2 9">2.7.4.8</ecNumber>
    </recommendedName>
    <alternativeName>
        <fullName evidence="8 9">GMP kinase</fullName>
    </alternativeName>
</protein>
<dbReference type="Gene3D" id="3.40.50.300">
    <property type="entry name" value="P-loop containing nucleotide triphosphate hydrolases"/>
    <property type="match status" value="1"/>
</dbReference>
<feature type="binding site" evidence="9">
    <location>
        <begin position="10"/>
        <end position="17"/>
    </location>
    <ligand>
        <name>ATP</name>
        <dbReference type="ChEBI" id="CHEBI:30616"/>
    </ligand>
</feature>
<comment type="similarity">
    <text evidence="1 9">Belongs to the guanylate kinase family.</text>
</comment>
<evidence type="ECO:0000256" key="6">
    <source>
        <dbReference type="ARBA" id="ARBA00022777"/>
    </source>
</evidence>
<comment type="subcellular location">
    <subcellularLocation>
        <location evidence="9">Cytoplasm</location>
    </subcellularLocation>
</comment>
<dbReference type="PANTHER" id="PTHR23117">
    <property type="entry name" value="GUANYLATE KINASE-RELATED"/>
    <property type="match status" value="1"/>
</dbReference>
<comment type="catalytic activity">
    <reaction evidence="9">
        <text>GMP + ATP = GDP + ADP</text>
        <dbReference type="Rhea" id="RHEA:20780"/>
        <dbReference type="ChEBI" id="CHEBI:30616"/>
        <dbReference type="ChEBI" id="CHEBI:58115"/>
        <dbReference type="ChEBI" id="CHEBI:58189"/>
        <dbReference type="ChEBI" id="CHEBI:456216"/>
        <dbReference type="EC" id="2.7.4.8"/>
    </reaction>
</comment>
<dbReference type="PROSITE" id="PS50052">
    <property type="entry name" value="GUANYLATE_KINASE_2"/>
    <property type="match status" value="1"/>
</dbReference>
<dbReference type="EMBL" id="MN577571">
    <property type="protein sequence ID" value="QGT50573.1"/>
    <property type="molecule type" value="Genomic_DNA"/>
</dbReference>
<name>A0A650ELR2_9BACT</name>
<evidence type="ECO:0000256" key="7">
    <source>
        <dbReference type="ARBA" id="ARBA00022840"/>
    </source>
</evidence>
<dbReference type="InterPro" id="IPR008145">
    <property type="entry name" value="GK/Ca_channel_bsu"/>
</dbReference>
<evidence type="ECO:0000256" key="4">
    <source>
        <dbReference type="ARBA" id="ARBA00022679"/>
    </source>
</evidence>
<dbReference type="EC" id="2.7.4.8" evidence="2 9"/>
<comment type="function">
    <text evidence="9">Essential for recycling GMP and indirectly, cGMP.</text>
</comment>
<dbReference type="SMART" id="SM00072">
    <property type="entry name" value="GuKc"/>
    <property type="match status" value="1"/>
</dbReference>